<keyword evidence="2" id="KW-1185">Reference proteome</keyword>
<name>A0A378U3H6_MYROD</name>
<sequence>MKLGQKAFICQNEFFRSLNMLTNFMIQDVFYVECL</sequence>
<reference evidence="1 2" key="1">
    <citation type="submission" date="2018-06" db="EMBL/GenBank/DDBJ databases">
        <authorList>
            <consortium name="Pathogen Informatics"/>
            <person name="Doyle S."/>
        </authorList>
    </citation>
    <scope>NUCLEOTIDE SEQUENCE [LARGE SCALE GENOMIC DNA]</scope>
    <source>
        <strain evidence="1 2">NCTC11179</strain>
    </source>
</reference>
<proteinExistence type="predicted"/>
<dbReference type="EMBL" id="UGQL01000002">
    <property type="protein sequence ID" value="STZ69541.1"/>
    <property type="molecule type" value="Genomic_DNA"/>
</dbReference>
<dbReference type="AlphaFoldDB" id="A0A378U3H6"/>
<organism evidence="1 2">
    <name type="scientific">Myroides odoratus</name>
    <name type="common">Flavobacterium odoratum</name>
    <dbReference type="NCBI Taxonomy" id="256"/>
    <lineage>
        <taxon>Bacteria</taxon>
        <taxon>Pseudomonadati</taxon>
        <taxon>Bacteroidota</taxon>
        <taxon>Flavobacteriia</taxon>
        <taxon>Flavobacteriales</taxon>
        <taxon>Flavobacteriaceae</taxon>
        <taxon>Myroides</taxon>
    </lineage>
</organism>
<dbReference type="Proteomes" id="UP000255024">
    <property type="component" value="Unassembled WGS sequence"/>
</dbReference>
<evidence type="ECO:0000313" key="1">
    <source>
        <dbReference type="EMBL" id="STZ69541.1"/>
    </source>
</evidence>
<gene>
    <name evidence="1" type="ORF">NCTC11179_03048</name>
</gene>
<protein>
    <submittedName>
        <fullName evidence="1">Uncharacterized protein</fullName>
    </submittedName>
</protein>
<evidence type="ECO:0000313" key="2">
    <source>
        <dbReference type="Proteomes" id="UP000255024"/>
    </source>
</evidence>
<accession>A0A378U3H6</accession>